<dbReference type="InterPro" id="IPR007197">
    <property type="entry name" value="rSAM"/>
</dbReference>
<evidence type="ECO:0000259" key="6">
    <source>
        <dbReference type="Pfam" id="PF04055"/>
    </source>
</evidence>
<dbReference type="CDD" id="cd01335">
    <property type="entry name" value="Radical_SAM"/>
    <property type="match status" value="1"/>
</dbReference>
<dbReference type="InterPro" id="IPR058240">
    <property type="entry name" value="rSAM_sf"/>
</dbReference>
<dbReference type="AlphaFoldDB" id="E8MZK5"/>
<evidence type="ECO:0000313" key="7">
    <source>
        <dbReference type="EMBL" id="BAJ64553.1"/>
    </source>
</evidence>
<dbReference type="SFLD" id="SFLDS00029">
    <property type="entry name" value="Radical_SAM"/>
    <property type="match status" value="1"/>
</dbReference>
<dbReference type="SFLD" id="SFLDG01099">
    <property type="entry name" value="Uncharacterised_Radical_SAM_Su"/>
    <property type="match status" value="1"/>
</dbReference>
<dbReference type="Proteomes" id="UP000008922">
    <property type="component" value="Chromosome"/>
</dbReference>
<dbReference type="STRING" id="926569.ANT_25270"/>
<name>E8MZK5_ANATU</name>
<keyword evidence="1 5" id="KW-0949">S-adenosyl-L-methionine</keyword>
<sequence length="303" mass="34152">MTAFVPAYWKLLESGELQERVQRAYAGLESCEWCPRRCRVNRLAGKRGVCHTGEQARVASYGPHYGEERPLSGWKGSGTVFFNRCNLRCVFCQNHDISQTDEGMEVTPEQLAQIFLRLQAMGCHNINLVSPSHVVPQILAGVFLAAQAGLRLPLVYNTGGYDALEALQLLDGVVDIYMPDMKYADAAVAKQYSGVKDYPQVNRAAVREMHRQVGDLKINAQGLAERGLLVRHLVLPHRLAGTREIMKFLAEEISPNTYVNVMGQYRPEFLAERFPLLNRRVTLEEVYQAREEARCAGLNRLDE</sequence>
<organism evidence="7 8">
    <name type="scientific">Anaerolinea thermophila (strain DSM 14523 / JCM 11388 / NBRC 100420 / UNI-1)</name>
    <dbReference type="NCBI Taxonomy" id="926569"/>
    <lineage>
        <taxon>Bacteria</taxon>
        <taxon>Bacillati</taxon>
        <taxon>Chloroflexota</taxon>
        <taxon>Anaerolineae</taxon>
        <taxon>Anaerolineales</taxon>
        <taxon>Anaerolineaceae</taxon>
        <taxon>Anaerolinea</taxon>
    </lineage>
</organism>
<dbReference type="HOGENOM" id="CLU_062674_0_1_0"/>
<evidence type="ECO:0000256" key="1">
    <source>
        <dbReference type="ARBA" id="ARBA00022691"/>
    </source>
</evidence>
<evidence type="ECO:0000256" key="3">
    <source>
        <dbReference type="ARBA" id="ARBA00023004"/>
    </source>
</evidence>
<accession>E8MZK5</accession>
<keyword evidence="8" id="KW-1185">Reference proteome</keyword>
<keyword evidence="3 5" id="KW-0408">Iron</keyword>
<dbReference type="GO" id="GO:0051536">
    <property type="term" value="F:iron-sulfur cluster binding"/>
    <property type="evidence" value="ECO:0007669"/>
    <property type="project" value="UniProtKB-KW"/>
</dbReference>
<dbReference type="PANTHER" id="PTHR43075:SF1">
    <property type="entry name" value="FORMATE LYASE ACTIVATING ENZYME, PUTATIVE (AFU_ORTHOLOGUE AFUA_2G15630)-RELATED"/>
    <property type="match status" value="1"/>
</dbReference>
<keyword evidence="4 5" id="KW-0411">Iron-sulfur</keyword>
<feature type="domain" description="Radical SAM core" evidence="6">
    <location>
        <begin position="80"/>
        <end position="209"/>
    </location>
</feature>
<comment type="cofactor">
    <cofactor evidence="5">
        <name>[4Fe-4S] cluster</name>
        <dbReference type="ChEBI" id="CHEBI:49883"/>
    </cofactor>
    <text evidence="5">Binds 1 [4Fe-4S] cluster. The cluster is coordinated with 3 cysteines and an exchangeable S-adenosyl-L-methionine.</text>
</comment>
<dbReference type="GO" id="GO:0003824">
    <property type="term" value="F:catalytic activity"/>
    <property type="evidence" value="ECO:0007669"/>
    <property type="project" value="InterPro"/>
</dbReference>
<protein>
    <recommendedName>
        <fullName evidence="6">Radical SAM core domain-containing protein</fullName>
    </recommendedName>
</protein>
<evidence type="ECO:0000256" key="4">
    <source>
        <dbReference type="ARBA" id="ARBA00023014"/>
    </source>
</evidence>
<dbReference type="PIRSF" id="PIRSF004869">
    <property type="entry name" value="PflX_prd"/>
    <property type="match status" value="1"/>
</dbReference>
<dbReference type="GO" id="GO:0046872">
    <property type="term" value="F:metal ion binding"/>
    <property type="evidence" value="ECO:0007669"/>
    <property type="project" value="UniProtKB-KW"/>
</dbReference>
<dbReference type="eggNOG" id="COG1313">
    <property type="taxonomic scope" value="Bacteria"/>
</dbReference>
<dbReference type="Gene3D" id="3.20.20.70">
    <property type="entry name" value="Aldolase class I"/>
    <property type="match status" value="1"/>
</dbReference>
<proteinExistence type="predicted"/>
<keyword evidence="2 5" id="KW-0479">Metal-binding</keyword>
<dbReference type="InParanoid" id="E8MZK5"/>
<feature type="binding site" evidence="5">
    <location>
        <position position="85"/>
    </location>
    <ligand>
        <name>[4Fe-4S] cluster</name>
        <dbReference type="ChEBI" id="CHEBI:49883"/>
        <note>4Fe-4S-S-AdoMet</note>
    </ligand>
</feature>
<dbReference type="PANTHER" id="PTHR43075">
    <property type="entry name" value="FORMATE LYASE ACTIVATING ENZYME, PUTATIVE (AFU_ORTHOLOGUE AFUA_2G15630)-RELATED"/>
    <property type="match status" value="1"/>
</dbReference>
<gene>
    <name evidence="7" type="ordered locus">ANT_25270</name>
</gene>
<dbReference type="InterPro" id="IPR040085">
    <property type="entry name" value="MJ0674-like"/>
</dbReference>
<feature type="binding site" evidence="5">
    <location>
        <position position="89"/>
    </location>
    <ligand>
        <name>[4Fe-4S] cluster</name>
        <dbReference type="ChEBI" id="CHEBI:49883"/>
        <note>4Fe-4S-S-AdoMet</note>
    </ligand>
</feature>
<dbReference type="InterPro" id="IPR016431">
    <property type="entry name" value="Pyrv-formate_lyase-activ_prd"/>
</dbReference>
<evidence type="ECO:0000256" key="2">
    <source>
        <dbReference type="ARBA" id="ARBA00022723"/>
    </source>
</evidence>
<reference evidence="7 8" key="1">
    <citation type="submission" date="2010-12" db="EMBL/GenBank/DDBJ databases">
        <title>Whole genome sequence of Anaerolinea thermophila UNI-1.</title>
        <authorList>
            <person name="Narita-Yamada S."/>
            <person name="Kishi E."/>
            <person name="Watanabe Y."/>
            <person name="Takasaki K."/>
            <person name="Ankai A."/>
            <person name="Oguchi A."/>
            <person name="Fukui S."/>
            <person name="Takahashi M."/>
            <person name="Yashiro I."/>
            <person name="Hosoyama A."/>
            <person name="Sekiguchi Y."/>
            <person name="Hanada S."/>
            <person name="Fujita N."/>
        </authorList>
    </citation>
    <scope>NUCLEOTIDE SEQUENCE [LARGE SCALE GENOMIC DNA]</scope>
    <source>
        <strain evidence="8">DSM 14523 / JCM 11388 / NBRC 100420 / UNI-1</strain>
    </source>
</reference>
<feature type="binding site" evidence="5">
    <location>
        <position position="92"/>
    </location>
    <ligand>
        <name>[4Fe-4S] cluster</name>
        <dbReference type="ChEBI" id="CHEBI:49883"/>
        <note>4Fe-4S-S-AdoMet</note>
    </ligand>
</feature>
<evidence type="ECO:0000313" key="8">
    <source>
        <dbReference type="Proteomes" id="UP000008922"/>
    </source>
</evidence>
<dbReference type="InterPro" id="IPR013785">
    <property type="entry name" value="Aldolase_TIM"/>
</dbReference>
<evidence type="ECO:0000256" key="5">
    <source>
        <dbReference type="PIRSR" id="PIRSR004869-50"/>
    </source>
</evidence>
<dbReference type="OrthoDB" id="9781783at2"/>
<dbReference type="SUPFAM" id="SSF102114">
    <property type="entry name" value="Radical SAM enzymes"/>
    <property type="match status" value="1"/>
</dbReference>
<dbReference type="KEGG" id="atm:ANT_25270"/>
<dbReference type="EMBL" id="AP012029">
    <property type="protein sequence ID" value="BAJ64553.1"/>
    <property type="molecule type" value="Genomic_DNA"/>
</dbReference>
<dbReference type="RefSeq" id="WP_013560908.1">
    <property type="nucleotide sequence ID" value="NC_014960.1"/>
</dbReference>
<dbReference type="Pfam" id="PF04055">
    <property type="entry name" value="Radical_SAM"/>
    <property type="match status" value="1"/>
</dbReference>